<proteinExistence type="predicted"/>
<accession>A0ACC5SUB1</accession>
<organism evidence="1 2">
    <name type="scientific">Ensifer adhaerens</name>
    <name type="common">Sinorhizobium morelense</name>
    <dbReference type="NCBI Taxonomy" id="106592"/>
    <lineage>
        <taxon>Bacteria</taxon>
        <taxon>Pseudomonadati</taxon>
        <taxon>Pseudomonadota</taxon>
        <taxon>Alphaproteobacteria</taxon>
        <taxon>Hyphomicrobiales</taxon>
        <taxon>Rhizobiaceae</taxon>
        <taxon>Sinorhizobium/Ensifer group</taxon>
        <taxon>Ensifer</taxon>
    </lineage>
</organism>
<comment type="caution">
    <text evidence="1">The sequence shown here is derived from an EMBL/GenBank/DDBJ whole genome shotgun (WGS) entry which is preliminary data.</text>
</comment>
<name>A0ACC5SUB1_ENSAD</name>
<gene>
    <name evidence="1" type="ORF">J2Z19_002016</name>
</gene>
<evidence type="ECO:0000313" key="1">
    <source>
        <dbReference type="EMBL" id="MBP1872304.1"/>
    </source>
</evidence>
<dbReference type="EMBL" id="JAGGJR010000002">
    <property type="protein sequence ID" value="MBP1872304.1"/>
    <property type="molecule type" value="Genomic_DNA"/>
</dbReference>
<protein>
    <submittedName>
        <fullName evidence="1">Uncharacterized protein involved in response to NO</fullName>
    </submittedName>
</protein>
<keyword evidence="2" id="KW-1185">Reference proteome</keyword>
<dbReference type="Proteomes" id="UP000823773">
    <property type="component" value="Unassembled WGS sequence"/>
</dbReference>
<evidence type="ECO:0000313" key="2">
    <source>
        <dbReference type="Proteomes" id="UP000823773"/>
    </source>
</evidence>
<reference evidence="1" key="1">
    <citation type="submission" date="2021-03" db="EMBL/GenBank/DDBJ databases">
        <title>Genomic Encyclopedia of Type Strains, Phase IV (KMG-IV): sequencing the most valuable type-strain genomes for metagenomic binning, comparative biology and taxonomic classification.</title>
        <authorList>
            <person name="Goeker M."/>
        </authorList>
    </citation>
    <scope>NUCLEOTIDE SEQUENCE</scope>
    <source>
        <strain evidence="1">DSM 18131</strain>
    </source>
</reference>
<sequence length="364" mass="39226">MIFHPAGAFFALAAVMAAVLPWLWLFPLNDPRLAHVRLGLFGFGGIAICGYIMTAQLAWTGRPISAPVLPVAVLALGGRLACLVFSEDLWPFYLSSLPVGFVVLWPVLRARRWDKVPLAMVPLTLVVAETMLFARSDLAGVFPLAIAALVFLVGGRLVRAFAAEARRRRGLGAQPRPPLWVGTVLLGVGLLHEGEMGAFALFAAIFWVAVSCLDGLRLGQANRMLCLGYAGLVPGLLATLAARSGLVSQMVQVHVLTMATMGPMILAIVARVTMRRSTGAELVPRRRHWCALALVFCAAVARGLAIWPGPATIWLSVAGLGWSTAWILVFSVHMNALLKPAPFPLLSAERAQRTKHPHTPQEFS</sequence>